<dbReference type="SUPFAM" id="SSF54593">
    <property type="entry name" value="Glyoxalase/Bleomycin resistance protein/Dihydroxybiphenyl dioxygenase"/>
    <property type="match status" value="1"/>
</dbReference>
<protein>
    <submittedName>
        <fullName evidence="2">Lactoylglutathione lyase family protein</fullName>
    </submittedName>
</protein>
<dbReference type="InterPro" id="IPR037523">
    <property type="entry name" value="VOC_core"/>
</dbReference>
<name>A0AAV2WMF5_MYCNE</name>
<sequence>MTVGRVVPILTVSDIDAARAAYIATLGLTEVMNHGWIVTLADDEHRHQLSLMTKDQTAAVNPTVSVEVDDVDAAYTAAVAAGLTIVHPISDEQWGVRRFFFADAAGNIVNVLSHRG</sequence>
<proteinExistence type="predicted"/>
<reference evidence="2" key="2">
    <citation type="submission" date="2015-09" db="EMBL/GenBank/DDBJ databases">
        <title>Draft genome sequence of Mycobacterium neoaurum DSM 44074.</title>
        <authorList>
            <person name="Croce O."/>
            <person name="Robert C."/>
            <person name="Raoult D."/>
            <person name="Drancourt M."/>
        </authorList>
    </citation>
    <scope>NUCLEOTIDE SEQUENCE</scope>
    <source>
        <strain evidence="2">DSM 44074</strain>
    </source>
</reference>
<dbReference type="InterPro" id="IPR029068">
    <property type="entry name" value="Glyas_Bleomycin-R_OHBP_Dase"/>
</dbReference>
<organism evidence="2 3">
    <name type="scientific">Mycolicibacterium neoaurum</name>
    <name type="common">Mycobacterium neoaurum</name>
    <dbReference type="NCBI Taxonomy" id="1795"/>
    <lineage>
        <taxon>Bacteria</taxon>
        <taxon>Bacillati</taxon>
        <taxon>Actinomycetota</taxon>
        <taxon>Actinomycetes</taxon>
        <taxon>Mycobacteriales</taxon>
        <taxon>Mycobacteriaceae</taxon>
        <taxon>Mycolicibacterium</taxon>
    </lineage>
</organism>
<dbReference type="Pfam" id="PF00903">
    <property type="entry name" value="Glyoxalase"/>
    <property type="match status" value="1"/>
</dbReference>
<accession>A0AAV2WMF5</accession>
<keyword evidence="2" id="KW-0456">Lyase</keyword>
<dbReference type="EMBL" id="LK021339">
    <property type="protein sequence ID" value="CDQ45310.1"/>
    <property type="molecule type" value="Genomic_DNA"/>
</dbReference>
<gene>
    <name evidence="2" type="ORF">BN1047_03204</name>
</gene>
<feature type="domain" description="VOC" evidence="1">
    <location>
        <begin position="2"/>
        <end position="114"/>
    </location>
</feature>
<dbReference type="GO" id="GO:0016829">
    <property type="term" value="F:lyase activity"/>
    <property type="evidence" value="ECO:0007669"/>
    <property type="project" value="UniProtKB-KW"/>
</dbReference>
<evidence type="ECO:0000313" key="3">
    <source>
        <dbReference type="Proteomes" id="UP000028864"/>
    </source>
</evidence>
<evidence type="ECO:0000313" key="2">
    <source>
        <dbReference type="EMBL" id="CDQ45310.1"/>
    </source>
</evidence>
<dbReference type="Gene3D" id="3.10.180.10">
    <property type="entry name" value="2,3-Dihydroxybiphenyl 1,2-Dioxygenase, domain 1"/>
    <property type="match status" value="1"/>
</dbReference>
<evidence type="ECO:0000259" key="1">
    <source>
        <dbReference type="PROSITE" id="PS51819"/>
    </source>
</evidence>
<dbReference type="InterPro" id="IPR004360">
    <property type="entry name" value="Glyas_Fos-R_dOase_dom"/>
</dbReference>
<dbReference type="RefSeq" id="WP_030133239.1">
    <property type="nucleotide sequence ID" value="NZ_CP074376.1"/>
</dbReference>
<dbReference type="AlphaFoldDB" id="A0AAV2WMF5"/>
<dbReference type="Proteomes" id="UP000028864">
    <property type="component" value="Unassembled WGS sequence"/>
</dbReference>
<dbReference type="PROSITE" id="PS51819">
    <property type="entry name" value="VOC"/>
    <property type="match status" value="1"/>
</dbReference>
<reference evidence="2" key="1">
    <citation type="submission" date="2014-05" db="EMBL/GenBank/DDBJ databases">
        <authorList>
            <person name="Urmite Genomes"/>
        </authorList>
    </citation>
    <scope>NUCLEOTIDE SEQUENCE</scope>
    <source>
        <strain evidence="2">DSM 44074</strain>
    </source>
</reference>